<dbReference type="Proteomes" id="UP000677054">
    <property type="component" value="Unassembled WGS sequence"/>
</dbReference>
<reference evidence="1" key="1">
    <citation type="submission" date="2020-11" db="EMBL/GenBank/DDBJ databases">
        <authorList>
            <person name="Tran Van P."/>
        </authorList>
    </citation>
    <scope>NUCLEOTIDE SEQUENCE</scope>
</reference>
<keyword evidence="2" id="KW-1185">Reference proteome</keyword>
<protein>
    <submittedName>
        <fullName evidence="1">Uncharacterized protein</fullName>
    </submittedName>
</protein>
<evidence type="ECO:0000313" key="2">
    <source>
        <dbReference type="Proteomes" id="UP000677054"/>
    </source>
</evidence>
<dbReference type="EMBL" id="CAJPEV010007091">
    <property type="protein sequence ID" value="CAG0904572.1"/>
    <property type="molecule type" value="Genomic_DNA"/>
</dbReference>
<dbReference type="EMBL" id="LR906608">
    <property type="protein sequence ID" value="CAD7253919.1"/>
    <property type="molecule type" value="Genomic_DNA"/>
</dbReference>
<accession>A0A7R9AGR2</accession>
<dbReference type="AlphaFoldDB" id="A0A7R9AGR2"/>
<proteinExistence type="predicted"/>
<feature type="non-terminal residue" evidence="1">
    <location>
        <position position="201"/>
    </location>
</feature>
<evidence type="ECO:0000313" key="1">
    <source>
        <dbReference type="EMBL" id="CAD7253919.1"/>
    </source>
</evidence>
<gene>
    <name evidence="1" type="ORF">DSTB1V02_LOCUS13665</name>
</gene>
<sequence length="201" mass="22601">MDHQATGSSSVADTWCATFIENEKDLCPPPREHDFHFVKVDTCEDVITPGSSSRINSCVTQYPSMENAIVTYDGWDGKYPAPPSCRIIYTCPKPLRFNDGSDIHNATCSSRIDGAWDSSFHDRHVRCQESCVTQYPSMENATVTYDGWDGKYPAPPGSRIIYTCPKLLRFNDGSDIHNATCSSRIDDAWDSSFQDRHVRCQ</sequence>
<name>A0A7R9AGR2_9CRUS</name>
<organism evidence="1">
    <name type="scientific">Darwinula stevensoni</name>
    <dbReference type="NCBI Taxonomy" id="69355"/>
    <lineage>
        <taxon>Eukaryota</taxon>
        <taxon>Metazoa</taxon>
        <taxon>Ecdysozoa</taxon>
        <taxon>Arthropoda</taxon>
        <taxon>Crustacea</taxon>
        <taxon>Oligostraca</taxon>
        <taxon>Ostracoda</taxon>
        <taxon>Podocopa</taxon>
        <taxon>Podocopida</taxon>
        <taxon>Darwinulocopina</taxon>
        <taxon>Darwinuloidea</taxon>
        <taxon>Darwinulidae</taxon>
        <taxon>Darwinula</taxon>
    </lineage>
</organism>